<dbReference type="PANTHER" id="PTHR23514">
    <property type="entry name" value="BYPASS OF STOP CODON PROTEIN 6"/>
    <property type="match status" value="1"/>
</dbReference>
<evidence type="ECO:0000256" key="2">
    <source>
        <dbReference type="ARBA" id="ARBA00008335"/>
    </source>
</evidence>
<feature type="transmembrane region" description="Helical" evidence="8">
    <location>
        <begin position="334"/>
        <end position="356"/>
    </location>
</feature>
<dbReference type="PROSITE" id="PS50850">
    <property type="entry name" value="MFS"/>
    <property type="match status" value="1"/>
</dbReference>
<feature type="transmembrane region" description="Helical" evidence="8">
    <location>
        <begin position="91"/>
        <end position="115"/>
    </location>
</feature>
<dbReference type="Gene3D" id="1.20.1250.20">
    <property type="entry name" value="MFS general substrate transporter like domains"/>
    <property type="match status" value="2"/>
</dbReference>
<feature type="transmembrane region" description="Helical" evidence="8">
    <location>
        <begin position="121"/>
        <end position="143"/>
    </location>
</feature>
<dbReference type="SUPFAM" id="SSF103473">
    <property type="entry name" value="MFS general substrate transporter"/>
    <property type="match status" value="1"/>
</dbReference>
<dbReference type="GeneID" id="28730914"/>
<protein>
    <submittedName>
        <fullName evidence="10">Bypass of stop codon protein 6</fullName>
    </submittedName>
</protein>
<reference evidence="10 11" key="1">
    <citation type="submission" date="2015-06" db="EMBL/GenBank/DDBJ databases">
        <title>Draft genome of the ant-associated black yeast Phialophora attae CBS 131958.</title>
        <authorList>
            <person name="Moreno L.F."/>
            <person name="Stielow B.J."/>
            <person name="de Hoog S."/>
            <person name="Vicente V.A."/>
            <person name="Weiss V.A."/>
            <person name="de Vries M."/>
            <person name="Cruz L.M."/>
            <person name="Souza E.M."/>
        </authorList>
    </citation>
    <scope>NUCLEOTIDE SEQUENCE [LARGE SCALE GENOMIC DNA]</scope>
    <source>
        <strain evidence="10 11">CBS 131958</strain>
    </source>
</reference>
<dbReference type="FunFam" id="1.20.1250.20:FF:000286">
    <property type="entry name" value="MFS efflux transporter"/>
    <property type="match status" value="1"/>
</dbReference>
<feature type="region of interest" description="Disordered" evidence="7">
    <location>
        <begin position="1"/>
        <end position="79"/>
    </location>
</feature>
<gene>
    <name evidence="10" type="ORF">AB675_10274</name>
</gene>
<dbReference type="InterPro" id="IPR036259">
    <property type="entry name" value="MFS_trans_sf"/>
</dbReference>
<feature type="domain" description="Major facilitator superfamily (MFS) profile" evidence="9">
    <location>
        <begin position="90"/>
        <end position="512"/>
    </location>
</feature>
<feature type="transmembrane region" description="Helical" evidence="8">
    <location>
        <begin position="425"/>
        <end position="445"/>
    </location>
</feature>
<evidence type="ECO:0000256" key="5">
    <source>
        <dbReference type="ARBA" id="ARBA00022989"/>
    </source>
</evidence>
<evidence type="ECO:0000256" key="3">
    <source>
        <dbReference type="ARBA" id="ARBA00022448"/>
    </source>
</evidence>
<evidence type="ECO:0000256" key="8">
    <source>
        <dbReference type="SAM" id="Phobius"/>
    </source>
</evidence>
<feature type="transmembrane region" description="Helical" evidence="8">
    <location>
        <begin position="243"/>
        <end position="264"/>
    </location>
</feature>
<keyword evidence="11" id="KW-1185">Reference proteome</keyword>
<dbReference type="PANTHER" id="PTHR23514:SF3">
    <property type="entry name" value="BYPASS OF STOP CODON PROTEIN 6"/>
    <property type="match status" value="1"/>
</dbReference>
<dbReference type="EMBL" id="LFJN01000024">
    <property type="protein sequence ID" value="KPI37429.1"/>
    <property type="molecule type" value="Genomic_DNA"/>
</dbReference>
<dbReference type="InterPro" id="IPR051788">
    <property type="entry name" value="MFS_Transporter"/>
</dbReference>
<evidence type="ECO:0000256" key="4">
    <source>
        <dbReference type="ARBA" id="ARBA00022692"/>
    </source>
</evidence>
<dbReference type="GO" id="GO:0022857">
    <property type="term" value="F:transmembrane transporter activity"/>
    <property type="evidence" value="ECO:0007669"/>
    <property type="project" value="InterPro"/>
</dbReference>
<dbReference type="OrthoDB" id="413079at2759"/>
<dbReference type="RefSeq" id="XP_017997392.1">
    <property type="nucleotide sequence ID" value="XM_018139034.1"/>
</dbReference>
<feature type="transmembrane region" description="Helical" evidence="8">
    <location>
        <begin position="401"/>
        <end position="419"/>
    </location>
</feature>
<feature type="compositionally biased region" description="Polar residues" evidence="7">
    <location>
        <begin position="57"/>
        <end position="79"/>
    </location>
</feature>
<evidence type="ECO:0000313" key="10">
    <source>
        <dbReference type="EMBL" id="KPI37429.1"/>
    </source>
</evidence>
<keyword evidence="4 8" id="KW-0812">Transmembrane</keyword>
<keyword evidence="6 8" id="KW-0472">Membrane</keyword>
<sequence>MVFKQAASMRPFSKLMRSSKAPNKTDVLPTSGSSHPATPPSSNDDQRSTEFDEKAQIANTTGPITDTNCRSSAEPQSQQHWNYPRINVPRLIFAFLTFLIAGMNDSAIGALIPSIQADYGLSYAMVSLILLAPMTGYTVASLLNEPMHKHYGQRGIGFVAGLCHIITYVVVSQNPPFPVVVVINSLSGFGNGLTDACYNAWVGCMANADAVQGIMHSTYSAGGVIAPLIVTGLVIDAQNGWWYFYYPMIAIGVLEWIGLTMTFWRQTGAVYRLESARIEEKDDDSIGQQREERVTDEERDTTVLGSDETTIAIKQKSAKTKKNSRLLETLKSRVVWHCAIFFFTYMGIEVGLGGWVNTFMLRVRHTSAKTAQYSNMGFWLGMTVGRASLGFVTNHFGEQRCVPVYIFLALALQLVFWLVRQYIVSAVAVALLGVFLGPMFPACAMKGANLLPKHMHVAGLGFAMALGGVGGTVAPYAIGAIAGHAGVGVLPPIVFGMEVVLLALWLTFPKAKKVARGQEQQTKREPWWKRWVRL</sequence>
<evidence type="ECO:0000313" key="11">
    <source>
        <dbReference type="Proteomes" id="UP000038010"/>
    </source>
</evidence>
<feature type="transmembrane region" description="Helical" evidence="8">
    <location>
        <begin position="489"/>
        <end position="508"/>
    </location>
</feature>
<evidence type="ECO:0000256" key="1">
    <source>
        <dbReference type="ARBA" id="ARBA00004127"/>
    </source>
</evidence>
<evidence type="ECO:0000256" key="6">
    <source>
        <dbReference type="ARBA" id="ARBA00023136"/>
    </source>
</evidence>
<dbReference type="Proteomes" id="UP000038010">
    <property type="component" value="Unassembled WGS sequence"/>
</dbReference>
<comment type="similarity">
    <text evidence="2">Belongs to the major facilitator superfamily.</text>
</comment>
<dbReference type="GO" id="GO:0012505">
    <property type="term" value="C:endomembrane system"/>
    <property type="evidence" value="ECO:0007669"/>
    <property type="project" value="UniProtKB-SubCell"/>
</dbReference>
<organism evidence="10 11">
    <name type="scientific">Cyphellophora attinorum</name>
    <dbReference type="NCBI Taxonomy" id="1664694"/>
    <lineage>
        <taxon>Eukaryota</taxon>
        <taxon>Fungi</taxon>
        <taxon>Dikarya</taxon>
        <taxon>Ascomycota</taxon>
        <taxon>Pezizomycotina</taxon>
        <taxon>Eurotiomycetes</taxon>
        <taxon>Chaetothyriomycetidae</taxon>
        <taxon>Chaetothyriales</taxon>
        <taxon>Cyphellophoraceae</taxon>
        <taxon>Cyphellophora</taxon>
    </lineage>
</organism>
<comment type="caution">
    <text evidence="10">The sequence shown here is derived from an EMBL/GenBank/DDBJ whole genome shotgun (WGS) entry which is preliminary data.</text>
</comment>
<accession>A0A0N0NK54</accession>
<keyword evidence="3" id="KW-0813">Transport</keyword>
<name>A0A0N0NK54_9EURO</name>
<dbReference type="GO" id="GO:0016020">
    <property type="term" value="C:membrane"/>
    <property type="evidence" value="ECO:0007669"/>
    <property type="project" value="TreeGrafter"/>
</dbReference>
<evidence type="ECO:0000259" key="9">
    <source>
        <dbReference type="PROSITE" id="PS50850"/>
    </source>
</evidence>
<dbReference type="InterPro" id="IPR020846">
    <property type="entry name" value="MFS_dom"/>
</dbReference>
<dbReference type="VEuPathDB" id="FungiDB:AB675_10274"/>
<keyword evidence="5 8" id="KW-1133">Transmembrane helix</keyword>
<feature type="compositionally biased region" description="Polar residues" evidence="7">
    <location>
        <begin position="28"/>
        <end position="43"/>
    </location>
</feature>
<feature type="transmembrane region" description="Helical" evidence="8">
    <location>
        <begin position="457"/>
        <end position="483"/>
    </location>
</feature>
<feature type="transmembrane region" description="Helical" evidence="8">
    <location>
        <begin position="155"/>
        <end position="171"/>
    </location>
</feature>
<evidence type="ECO:0000256" key="7">
    <source>
        <dbReference type="SAM" id="MobiDB-lite"/>
    </source>
</evidence>
<dbReference type="AlphaFoldDB" id="A0A0N0NK54"/>
<feature type="compositionally biased region" description="Basic and acidic residues" evidence="7">
    <location>
        <begin position="44"/>
        <end position="55"/>
    </location>
</feature>
<dbReference type="Pfam" id="PF07690">
    <property type="entry name" value="MFS_1"/>
    <property type="match status" value="1"/>
</dbReference>
<comment type="subcellular location">
    <subcellularLocation>
        <location evidence="1">Endomembrane system</location>
        <topology evidence="1">Multi-pass membrane protein</topology>
    </subcellularLocation>
</comment>
<proteinExistence type="inferred from homology"/>
<dbReference type="InterPro" id="IPR011701">
    <property type="entry name" value="MFS"/>
</dbReference>